<organism evidence="3 4">
    <name type="scientific">Candidatus Desulfatibia vada</name>
    <dbReference type="NCBI Taxonomy" id="2841696"/>
    <lineage>
        <taxon>Bacteria</taxon>
        <taxon>Pseudomonadati</taxon>
        <taxon>Thermodesulfobacteriota</taxon>
        <taxon>Desulfobacteria</taxon>
        <taxon>Desulfobacterales</taxon>
        <taxon>Desulfobacterales incertae sedis</taxon>
        <taxon>Candidatus Desulfatibia</taxon>
    </lineage>
</organism>
<feature type="transmembrane region" description="Helical" evidence="2">
    <location>
        <begin position="199"/>
        <end position="217"/>
    </location>
</feature>
<evidence type="ECO:0000313" key="4">
    <source>
        <dbReference type="Proteomes" id="UP000605201"/>
    </source>
</evidence>
<comment type="caution">
    <text evidence="3">The sequence shown here is derived from an EMBL/GenBank/DDBJ whole genome shotgun (WGS) entry which is preliminary data.</text>
</comment>
<dbReference type="Proteomes" id="UP000605201">
    <property type="component" value="Unassembled WGS sequence"/>
</dbReference>
<evidence type="ECO:0000313" key="3">
    <source>
        <dbReference type="EMBL" id="MBC8431349.1"/>
    </source>
</evidence>
<dbReference type="Pfam" id="PF05402">
    <property type="entry name" value="PqqD"/>
    <property type="match status" value="1"/>
</dbReference>
<evidence type="ECO:0000256" key="2">
    <source>
        <dbReference type="SAM" id="Phobius"/>
    </source>
</evidence>
<gene>
    <name evidence="3" type="ORF">H8D96_05470</name>
</gene>
<dbReference type="InterPro" id="IPR008792">
    <property type="entry name" value="PQQD"/>
</dbReference>
<dbReference type="InterPro" id="IPR001193">
    <property type="entry name" value="MBTPS2"/>
</dbReference>
<dbReference type="GO" id="GO:0005737">
    <property type="term" value="C:cytoplasm"/>
    <property type="evidence" value="ECO:0007669"/>
    <property type="project" value="TreeGrafter"/>
</dbReference>
<dbReference type="GO" id="GO:0004222">
    <property type="term" value="F:metalloendopeptidase activity"/>
    <property type="evidence" value="ECO:0007669"/>
    <property type="project" value="InterPro"/>
</dbReference>
<dbReference type="AlphaFoldDB" id="A0A8J6NWX4"/>
<feature type="transmembrane region" description="Helical" evidence="2">
    <location>
        <begin position="237"/>
        <end position="256"/>
    </location>
</feature>
<name>A0A8J6NWX4_9BACT</name>
<proteinExistence type="predicted"/>
<feature type="transmembrane region" description="Helical" evidence="2">
    <location>
        <begin position="435"/>
        <end position="453"/>
    </location>
</feature>
<sequence>MPIDRPTFSESWYRVVDLTPRLVVAVKVHRQHFRSRVWYVLQDPANDHFFRLSRAAYHFVAMLDGRRTVGHVWKVCAEQFGDDAPTQSEVIKLLGQLYTSNLLQGNLAPDAKTLFKQYDKRVSREVRSVLMNFLFMRVPLFDPDAFLGLWVGLIGRLFTWYGVLIWAGIVATGLWTAAGHIDGLTRRMSGVLSPENLPLLYLGLVIVKVFHEFGHAFACKHFGRQGGTGGEVHTMGVMFMVFTPFPFVDASSAWGLRSKWHRVVVSASGMLVELVIASMAAILWSSVTEGTTIHTLAYNIMIIASVSTLLFNGNPLLQYDAYYILSDILEIPNLSMRSRQYIYYLVKRYVWGVRNAHDPSHTRGEKRWLAFYAVVSTLYRVIVFAAIILFVGDRLFVIGILLAAALLSGWVLVPVGNVIRYLATSAEIARVRERAVLTTLLAVVAILAAIGMVNAPDRCRIEGVVEPVHLAVVHAQTAGFVRSFLSSASKVTADGPVLIETSSPELEAKRSKLLAGLRKLDVSRHLAQTREASKVQIIDEEISALKEQIERVEKDRRGLKLRSPISGTWVAPAIDQTLGTYVDRGKRTGIVAGLEDLRIRAIAGQDVAALLIKEANPDVEMKLRGRPEIELAGRIETILPAGNERLPSKALGYAAGGAIQIDKKDPSGKRAVERFFEILVAPSFKEETVLRPGQVVVLRFETAPKPLLAMGWRALLQLFQRRFHI</sequence>
<feature type="transmembrane region" description="Helical" evidence="2">
    <location>
        <begin position="158"/>
        <end position="178"/>
    </location>
</feature>
<keyword evidence="2" id="KW-0812">Transmembrane</keyword>
<keyword evidence="2" id="KW-1133">Transmembrane helix</keyword>
<feature type="transmembrane region" description="Helical" evidence="2">
    <location>
        <begin position="296"/>
        <end position="317"/>
    </location>
</feature>
<dbReference type="GO" id="GO:0031293">
    <property type="term" value="P:membrane protein intracellular domain proteolysis"/>
    <property type="evidence" value="ECO:0007669"/>
    <property type="project" value="TreeGrafter"/>
</dbReference>
<dbReference type="InterPro" id="IPR041881">
    <property type="entry name" value="PqqD_sf"/>
</dbReference>
<dbReference type="PANTHER" id="PTHR13325:SF3">
    <property type="entry name" value="MEMBRANE-BOUND TRANSCRIPTION FACTOR SITE-2 PROTEASE"/>
    <property type="match status" value="1"/>
</dbReference>
<keyword evidence="1" id="KW-0175">Coiled coil</keyword>
<feature type="transmembrane region" description="Helical" evidence="2">
    <location>
        <begin position="396"/>
        <end position="423"/>
    </location>
</feature>
<accession>A0A8J6NWX4</accession>
<dbReference type="GO" id="GO:0016020">
    <property type="term" value="C:membrane"/>
    <property type="evidence" value="ECO:0007669"/>
    <property type="project" value="InterPro"/>
</dbReference>
<dbReference type="Gene3D" id="1.10.10.1150">
    <property type="entry name" value="Coenzyme PQQ synthesis protein D (PqqD)"/>
    <property type="match status" value="1"/>
</dbReference>
<feature type="coiled-coil region" evidence="1">
    <location>
        <begin position="535"/>
        <end position="562"/>
    </location>
</feature>
<feature type="transmembrane region" description="Helical" evidence="2">
    <location>
        <begin position="263"/>
        <end position="284"/>
    </location>
</feature>
<evidence type="ECO:0000256" key="1">
    <source>
        <dbReference type="SAM" id="Coils"/>
    </source>
</evidence>
<dbReference type="PANTHER" id="PTHR13325">
    <property type="entry name" value="PROTEASE M50 MEMBRANE-BOUND TRANSCRIPTION FACTOR SITE 2 PROTEASE"/>
    <property type="match status" value="1"/>
</dbReference>
<reference evidence="3 4" key="1">
    <citation type="submission" date="2020-08" db="EMBL/GenBank/DDBJ databases">
        <title>Bridging the membrane lipid divide: bacteria of the FCB group superphylum have the potential to synthesize archaeal ether lipids.</title>
        <authorList>
            <person name="Villanueva L."/>
            <person name="Von Meijenfeldt F.A.B."/>
            <person name="Westbye A.B."/>
            <person name="Yadav S."/>
            <person name="Hopmans E.C."/>
            <person name="Dutilh B.E."/>
            <person name="Sinninghe Damste J.S."/>
        </authorList>
    </citation>
    <scope>NUCLEOTIDE SEQUENCE [LARGE SCALE GENOMIC DNA]</scope>
    <source>
        <strain evidence="3">NIOZ-UU17</strain>
    </source>
</reference>
<protein>
    <submittedName>
        <fullName evidence="3">Efflux RND transporter periplasmic adaptor subunit</fullName>
    </submittedName>
</protein>
<feature type="transmembrane region" description="Helical" evidence="2">
    <location>
        <begin position="369"/>
        <end position="390"/>
    </location>
</feature>
<keyword evidence="2" id="KW-0472">Membrane</keyword>
<dbReference type="EMBL" id="JACNIG010000137">
    <property type="protein sequence ID" value="MBC8431349.1"/>
    <property type="molecule type" value="Genomic_DNA"/>
</dbReference>